<keyword evidence="3" id="KW-1185">Reference proteome</keyword>
<evidence type="ECO:0000259" key="1">
    <source>
        <dbReference type="Pfam" id="PF04149"/>
    </source>
</evidence>
<dbReference type="RefSeq" id="WP_205378867.1">
    <property type="nucleotide sequence ID" value="NZ_JAFEJA010000003.1"/>
</dbReference>
<accession>A0ABS2V4H3</accession>
<sequence length="80" mass="8466">MTAKPDPSSFDLTSVEWTVSSHSGGGGNCVRVGVQNGHVLIGDSQNPDRLPHVYTPTEAQAWLKAAKGGEFDFLLSLPAD</sequence>
<dbReference type="Pfam" id="PF04149">
    <property type="entry name" value="DUF397"/>
    <property type="match status" value="1"/>
</dbReference>
<geneLocation type="plasmid" evidence="2">
    <name>unnamed1</name>
</geneLocation>
<dbReference type="InterPro" id="IPR007278">
    <property type="entry name" value="DUF397"/>
</dbReference>
<comment type="caution">
    <text evidence="2">The sequence shown here is derived from an EMBL/GenBank/DDBJ whole genome shotgun (WGS) entry which is preliminary data.</text>
</comment>
<reference evidence="2 3" key="1">
    <citation type="journal article" date="2016" name="Arch. Microbiol.">
        <title>Streptomyces zhihengii sp. nov., isolated from rhizospheric soil of Psammosilene tunicoides.</title>
        <authorList>
            <person name="Huang M.J."/>
            <person name="Fei J.J."/>
            <person name="Salam N."/>
            <person name="Kim C.J."/>
            <person name="Hozzein W.N."/>
            <person name="Xiao M."/>
            <person name="Huang H.Q."/>
            <person name="Li W.J."/>
        </authorList>
    </citation>
    <scope>NUCLEOTIDE SEQUENCE [LARGE SCALE GENOMIC DNA]</scope>
    <source>
        <strain evidence="2 3">YIM T102</strain>
    </source>
</reference>
<gene>
    <name evidence="2" type="ORF">JE024_40075</name>
</gene>
<dbReference type="Proteomes" id="UP000664109">
    <property type="component" value="Unassembled WGS sequence"/>
</dbReference>
<feature type="domain" description="DUF397" evidence="1">
    <location>
        <begin position="16"/>
        <end position="67"/>
    </location>
</feature>
<evidence type="ECO:0000313" key="2">
    <source>
        <dbReference type="EMBL" id="MBM9624725.1"/>
    </source>
</evidence>
<dbReference type="EMBL" id="JAFEJA010000003">
    <property type="protein sequence ID" value="MBM9624725.1"/>
    <property type="molecule type" value="Genomic_DNA"/>
</dbReference>
<organism evidence="2 3">
    <name type="scientific">Streptomyces zhihengii</name>
    <dbReference type="NCBI Taxonomy" id="1818004"/>
    <lineage>
        <taxon>Bacteria</taxon>
        <taxon>Bacillati</taxon>
        <taxon>Actinomycetota</taxon>
        <taxon>Actinomycetes</taxon>
        <taxon>Kitasatosporales</taxon>
        <taxon>Streptomycetaceae</taxon>
        <taxon>Streptomyces</taxon>
    </lineage>
</organism>
<protein>
    <submittedName>
        <fullName evidence="2">DUF397 domain-containing protein</fullName>
    </submittedName>
</protein>
<keyword evidence="2" id="KW-0614">Plasmid</keyword>
<name>A0ABS2V4H3_9ACTN</name>
<evidence type="ECO:0000313" key="3">
    <source>
        <dbReference type="Proteomes" id="UP000664109"/>
    </source>
</evidence>
<proteinExistence type="predicted"/>